<dbReference type="OrthoDB" id="532420at2759"/>
<evidence type="ECO:0000256" key="3">
    <source>
        <dbReference type="ARBA" id="ARBA00012457"/>
    </source>
</evidence>
<evidence type="ECO:0000313" key="8">
    <source>
        <dbReference type="Proteomes" id="UP000030742"/>
    </source>
</evidence>
<dbReference type="InterPro" id="IPR002618">
    <property type="entry name" value="UDPGP_fam"/>
</dbReference>
<evidence type="ECO:0000256" key="1">
    <source>
        <dbReference type="ARBA" id="ARBA00005208"/>
    </source>
</evidence>
<proteinExistence type="inferred from homology"/>
<dbReference type="PANTHER" id="PTHR11952">
    <property type="entry name" value="UDP- GLUCOSE PYROPHOSPHORYLASE"/>
    <property type="match status" value="1"/>
</dbReference>
<dbReference type="EC" id="2.7.7.23" evidence="3"/>
<comment type="similarity">
    <text evidence="2">Belongs to the UDPGP type 1 family.</text>
</comment>
<evidence type="ECO:0000313" key="7">
    <source>
        <dbReference type="EMBL" id="ERL85781.1"/>
    </source>
</evidence>
<accession>U4U5A8</accession>
<dbReference type="Pfam" id="PF01704">
    <property type="entry name" value="UDPGP"/>
    <property type="match status" value="1"/>
</dbReference>
<keyword evidence="4" id="KW-0808">Transferase</keyword>
<dbReference type="GO" id="GO:0003977">
    <property type="term" value="F:UDP-N-acetylglucosamine diphosphorylase activity"/>
    <property type="evidence" value="ECO:0007669"/>
    <property type="project" value="UniProtKB-EC"/>
</dbReference>
<dbReference type="GO" id="GO:0006048">
    <property type="term" value="P:UDP-N-acetylglucosamine biosynthetic process"/>
    <property type="evidence" value="ECO:0007669"/>
    <property type="project" value="TreeGrafter"/>
</dbReference>
<organism evidence="7 8">
    <name type="scientific">Dendroctonus ponderosae</name>
    <name type="common">Mountain pine beetle</name>
    <dbReference type="NCBI Taxonomy" id="77166"/>
    <lineage>
        <taxon>Eukaryota</taxon>
        <taxon>Metazoa</taxon>
        <taxon>Ecdysozoa</taxon>
        <taxon>Arthropoda</taxon>
        <taxon>Hexapoda</taxon>
        <taxon>Insecta</taxon>
        <taxon>Pterygota</taxon>
        <taxon>Neoptera</taxon>
        <taxon>Endopterygota</taxon>
        <taxon>Coleoptera</taxon>
        <taxon>Polyphaga</taxon>
        <taxon>Cucujiformia</taxon>
        <taxon>Curculionidae</taxon>
        <taxon>Scolytinae</taxon>
        <taxon>Dendroctonus</taxon>
    </lineage>
</organism>
<dbReference type="EMBL" id="KB631749">
    <property type="protein sequence ID" value="ERL85781.1"/>
    <property type="molecule type" value="Genomic_DNA"/>
</dbReference>
<reference evidence="7 8" key="1">
    <citation type="journal article" date="2013" name="Genome Biol.">
        <title>Draft genome of the mountain pine beetle, Dendroctonus ponderosae Hopkins, a major forest pest.</title>
        <authorList>
            <person name="Keeling C.I."/>
            <person name="Yuen M.M."/>
            <person name="Liao N.Y."/>
            <person name="Docking T.R."/>
            <person name="Chan S.K."/>
            <person name="Taylor G.A."/>
            <person name="Palmquist D.L."/>
            <person name="Jackman S.D."/>
            <person name="Nguyen A."/>
            <person name="Li M."/>
            <person name="Henderson H."/>
            <person name="Janes J.K."/>
            <person name="Zhao Y."/>
            <person name="Pandoh P."/>
            <person name="Moore R."/>
            <person name="Sperling F.A."/>
            <person name="Huber D.P."/>
            <person name="Birol I."/>
            <person name="Jones S.J."/>
            <person name="Bohlmann J."/>
        </authorList>
    </citation>
    <scope>NUCLEOTIDE SEQUENCE</scope>
</reference>
<comment type="pathway">
    <text evidence="1">Nucleotide-sugar biosynthesis; UDP-N-acetyl-alpha-D-glucosamine biosynthesis; UDP-N-acetyl-alpha-D-glucosamine from N-acetyl-alpha-D-glucosamine 1-phosphate: step 1/1.</text>
</comment>
<dbReference type="STRING" id="77166.U4U5A8"/>
<protein>
    <recommendedName>
        <fullName evidence="3">UDP-N-acetylglucosamine diphosphorylase</fullName>
        <ecNumber evidence="3">2.7.7.23</ecNumber>
    </recommendedName>
</protein>
<dbReference type="CDD" id="cd04193">
    <property type="entry name" value="UDPGlcNAc_PPase"/>
    <property type="match status" value="1"/>
</dbReference>
<gene>
    <name evidence="7" type="ORF">D910_03196</name>
</gene>
<name>U4U5A8_DENPD</name>
<evidence type="ECO:0000256" key="4">
    <source>
        <dbReference type="ARBA" id="ARBA00022679"/>
    </source>
</evidence>
<evidence type="ECO:0000256" key="6">
    <source>
        <dbReference type="ARBA" id="ARBA00048493"/>
    </source>
</evidence>
<comment type="catalytic activity">
    <reaction evidence="6">
        <text>N-acetyl-alpha-D-glucosamine 1-phosphate + UTP + H(+) = UDP-N-acetyl-alpha-D-glucosamine + diphosphate</text>
        <dbReference type="Rhea" id="RHEA:13509"/>
        <dbReference type="ChEBI" id="CHEBI:15378"/>
        <dbReference type="ChEBI" id="CHEBI:33019"/>
        <dbReference type="ChEBI" id="CHEBI:46398"/>
        <dbReference type="ChEBI" id="CHEBI:57705"/>
        <dbReference type="ChEBI" id="CHEBI:57776"/>
        <dbReference type="EC" id="2.7.7.23"/>
    </reaction>
</comment>
<dbReference type="AlphaFoldDB" id="U4U5A8"/>
<dbReference type="Proteomes" id="UP000030742">
    <property type="component" value="Unassembled WGS sequence"/>
</dbReference>
<dbReference type="Gene3D" id="3.90.550.10">
    <property type="entry name" value="Spore Coat Polysaccharide Biosynthesis Protein SpsA, Chain A"/>
    <property type="match status" value="1"/>
</dbReference>
<dbReference type="PANTHER" id="PTHR11952:SF2">
    <property type="entry name" value="LD24639P"/>
    <property type="match status" value="1"/>
</dbReference>
<dbReference type="InterPro" id="IPR029044">
    <property type="entry name" value="Nucleotide-diphossugar_trans"/>
</dbReference>
<evidence type="ECO:0000256" key="5">
    <source>
        <dbReference type="ARBA" id="ARBA00022695"/>
    </source>
</evidence>
<evidence type="ECO:0000256" key="2">
    <source>
        <dbReference type="ARBA" id="ARBA00010401"/>
    </source>
</evidence>
<dbReference type="InterPro" id="IPR039741">
    <property type="entry name" value="UDP-sugar_pyrophosphorylase"/>
</dbReference>
<sequence>MEGFDDMKKLLEACGQSHVLKFWDELNETQQKGFLAQLNSIDLKAALQMWQKAHVDQEACKKVADNGLSPIEVEVEKVLPHAEIEAYRNIGFTEIAKSTIAVIVLAGGQGTRLGMPYPKGMCPTGIPSGKTLFQLQAERIQRLIELAHGRTGVVGKIPWYFMTSDATHVLTEKFLQQNNYFSLGRENVRLFKQALVPCFDLEGKLLMEEKDEIAMTPDGNGGLYRALREQKIIQEMEKKGIKYIHIHSVDNILVKVADPVFMGKCIRDQVDFGLKVIKKTDPTESLGLVLKVDSDVKILEYSEIPAAIPDLRKTPDDDLVFNAGNICNHFFTIDFLRKVSVQHESDLTLHMAQKIVTQINGDGDKVVPTFPNCIKIEKFIFDVIGYTQNFLLWQIERFQEFSPIKNSDASGKVCFLTAKKDLLNLHKRWIETMGGKCQGEGVEVSPLLSYEGEGLALFRGREFMEEELLLSEKEETKLKV</sequence>
<keyword evidence="5" id="KW-0548">Nucleotidyltransferase</keyword>
<dbReference type="SUPFAM" id="SSF53448">
    <property type="entry name" value="Nucleotide-diphospho-sugar transferases"/>
    <property type="match status" value="1"/>
</dbReference>